<dbReference type="WBParaSite" id="JU765_v2.g2622.t3">
    <property type="protein sequence ID" value="JU765_v2.g2622.t3"/>
    <property type="gene ID" value="JU765_v2.g2622"/>
</dbReference>
<proteinExistence type="predicted"/>
<organism evidence="1 2">
    <name type="scientific">Panagrolaimus sp. JU765</name>
    <dbReference type="NCBI Taxonomy" id="591449"/>
    <lineage>
        <taxon>Eukaryota</taxon>
        <taxon>Metazoa</taxon>
        <taxon>Ecdysozoa</taxon>
        <taxon>Nematoda</taxon>
        <taxon>Chromadorea</taxon>
        <taxon>Rhabditida</taxon>
        <taxon>Tylenchina</taxon>
        <taxon>Panagrolaimomorpha</taxon>
        <taxon>Panagrolaimoidea</taxon>
        <taxon>Panagrolaimidae</taxon>
        <taxon>Panagrolaimus</taxon>
    </lineage>
</organism>
<dbReference type="Proteomes" id="UP000887576">
    <property type="component" value="Unplaced"/>
</dbReference>
<sequence length="398" mass="44220">MNGKTIQINRPIGDNDAYQPLPNGEVDDGSKDDENDETMTSAVVASPQNGNDEKCICELCECGNHHCPHDNGRLIGEDGVSMGKTEYGNTFVGKNGQRRGLIKPKNDSLGNEGVMANDTTHQSDYKPWSSQRQLPFRPIPNQLGLDGAFDGTTTNKTDFTGKTTGRQAPIKPHSADYRVNDAFNDVTTHLADYTGKSGGRQGLIKPKSADRLNSGLFDGITTNQADFTGKSGGRQGMIKPKSADYRSTNAFDDTTTNKADYKMFDGERQKIIRPKYSRHLIDAPFDDTTEHKASFDKKQVALMDLETTYNQGFTAKNGGKQTAIRPKEEWSMSKDKFQDSTTHQSDFTNKKLEKPCPAELALTNRNFRYVTTRHGHRYYKRTGLNFQDNFGRMAVVSG</sequence>
<accession>A0AC34R2D6</accession>
<reference evidence="2" key="1">
    <citation type="submission" date="2022-11" db="UniProtKB">
        <authorList>
            <consortium name="WormBaseParasite"/>
        </authorList>
    </citation>
    <scope>IDENTIFICATION</scope>
</reference>
<evidence type="ECO:0000313" key="2">
    <source>
        <dbReference type="WBParaSite" id="JU765_v2.g2622.t3"/>
    </source>
</evidence>
<name>A0AC34R2D6_9BILA</name>
<evidence type="ECO:0000313" key="1">
    <source>
        <dbReference type="Proteomes" id="UP000887576"/>
    </source>
</evidence>
<protein>
    <submittedName>
        <fullName evidence="2">Uncharacterized protein</fullName>
    </submittedName>
</protein>